<dbReference type="Proteomes" id="UP001597012">
    <property type="component" value="Unassembled WGS sequence"/>
</dbReference>
<organism evidence="1 2">
    <name type="scientific">Maribacter chungangensis</name>
    <dbReference type="NCBI Taxonomy" id="1069117"/>
    <lineage>
        <taxon>Bacteria</taxon>
        <taxon>Pseudomonadati</taxon>
        <taxon>Bacteroidota</taxon>
        <taxon>Flavobacteriia</taxon>
        <taxon>Flavobacteriales</taxon>
        <taxon>Flavobacteriaceae</taxon>
        <taxon>Maribacter</taxon>
    </lineage>
</organism>
<protein>
    <recommendedName>
        <fullName evidence="3">Transposase</fullName>
    </recommendedName>
</protein>
<proteinExistence type="predicted"/>
<accession>A0ABW3B3T3</accession>
<evidence type="ECO:0000313" key="1">
    <source>
        <dbReference type="EMBL" id="MFD0797972.1"/>
    </source>
</evidence>
<reference evidence="2" key="1">
    <citation type="journal article" date="2019" name="Int. J. Syst. Evol. Microbiol.">
        <title>The Global Catalogue of Microorganisms (GCM) 10K type strain sequencing project: providing services to taxonomists for standard genome sequencing and annotation.</title>
        <authorList>
            <consortium name="The Broad Institute Genomics Platform"/>
            <consortium name="The Broad Institute Genome Sequencing Center for Infectious Disease"/>
            <person name="Wu L."/>
            <person name="Ma J."/>
        </authorList>
    </citation>
    <scope>NUCLEOTIDE SEQUENCE [LARGE SCALE GENOMIC DNA]</scope>
    <source>
        <strain evidence="2">CCUG 61948</strain>
    </source>
</reference>
<keyword evidence="2" id="KW-1185">Reference proteome</keyword>
<gene>
    <name evidence="1" type="ORF">ACFQZJ_10900</name>
</gene>
<dbReference type="RefSeq" id="WP_379934496.1">
    <property type="nucleotide sequence ID" value="NZ_JBHTHY010000007.1"/>
</dbReference>
<sequence length="68" mass="7963">MKKIKVPQLPFKNLAFDVLNRGQINATAMKFRMKIDTLSELHKQLLHHEYKDYPAYSKTQKSMALKSV</sequence>
<evidence type="ECO:0008006" key="3">
    <source>
        <dbReference type="Google" id="ProtNLM"/>
    </source>
</evidence>
<comment type="caution">
    <text evidence="1">The sequence shown here is derived from an EMBL/GenBank/DDBJ whole genome shotgun (WGS) entry which is preliminary data.</text>
</comment>
<name>A0ABW3B3T3_9FLAO</name>
<evidence type="ECO:0000313" key="2">
    <source>
        <dbReference type="Proteomes" id="UP001597012"/>
    </source>
</evidence>
<dbReference type="EMBL" id="JBHTHY010000007">
    <property type="protein sequence ID" value="MFD0797972.1"/>
    <property type="molecule type" value="Genomic_DNA"/>
</dbReference>